<dbReference type="Pfam" id="PF00271">
    <property type="entry name" value="Helicase_C"/>
    <property type="match status" value="1"/>
</dbReference>
<keyword evidence="4" id="KW-0238">DNA-binding</keyword>
<evidence type="ECO:0000259" key="10">
    <source>
        <dbReference type="PROSITE" id="PS51192"/>
    </source>
</evidence>
<dbReference type="EnsemblMetazoa" id="XM_021050077.1">
    <property type="protein sequence ID" value="XP_020905736.1"/>
    <property type="gene ID" value="LOC110243923"/>
</dbReference>
<proteinExistence type="inferred from homology"/>
<evidence type="ECO:0000256" key="6">
    <source>
        <dbReference type="ARBA" id="ARBA00023242"/>
    </source>
</evidence>
<dbReference type="GO" id="GO:0009378">
    <property type="term" value="F:four-way junction helicase activity"/>
    <property type="evidence" value="ECO:0007669"/>
    <property type="project" value="TreeGrafter"/>
</dbReference>
<evidence type="ECO:0000256" key="4">
    <source>
        <dbReference type="ARBA" id="ARBA00023125"/>
    </source>
</evidence>
<sequence length="608" mass="68486">MASESSNLTSIFKQALSSAVNSLFPEIESVKQEQEKAIFEILKRRDVFAVLPTGYGKSFVFQVLPVLTELLNSYGLQFPKKAIIIVLCPLTSLVESHIDELKKRGLNACSLTGECVDEKGLKNGDYSFVFTSPECLLNVEKWRSMLRSEIYQSNLFCLVTDEAHVVPKWGHGNAKERKAAFRESFGRIGDLRSLMPVGSPVLALTATATKEVTRKTVEALGLKNNYMNIRVSPNRSNIFLYKERTTNDLSCFSWIINSLRETKEKSPKCIIYCKRQVDCGYLYRHFMQELGENAYVTNTSHESKNSLIGMYHSKTLQKQKDRVINDALDEDGICRVVLATTALGMGINIPNVRYVIHYGPPKEMDYFAQEIGRAGRDGLDSISIMYYRGAQTHRCSKQVLDYARKESVCLREQLLASFEETVVPNKGTHKCCMVCHLSCKCEDVCPVPLWSPSNKTAGPSNVEEKRTRKVSKGDRELLKALLSEFKTKLANKCPSYYLTPESTTGFSDSVIASTVKSAKYIFTFQDVLDYVPVFSKNHAIEILLIFNDIFEDIQVDAALLEQHTEHPIDILDYDLEYCEDYLSDSSYDSSNGSDVSMDSVLSGIDVLQ</sequence>
<dbReference type="SMART" id="SM00490">
    <property type="entry name" value="HELICc"/>
    <property type="match status" value="1"/>
</dbReference>
<organism evidence="12 13">
    <name type="scientific">Exaiptasia diaphana</name>
    <name type="common">Tropical sea anemone</name>
    <name type="synonym">Aiptasia pulchella</name>
    <dbReference type="NCBI Taxonomy" id="2652724"/>
    <lineage>
        <taxon>Eukaryota</taxon>
        <taxon>Metazoa</taxon>
        <taxon>Cnidaria</taxon>
        <taxon>Anthozoa</taxon>
        <taxon>Hexacorallia</taxon>
        <taxon>Actiniaria</taxon>
        <taxon>Aiptasiidae</taxon>
        <taxon>Exaiptasia</taxon>
    </lineage>
</organism>
<dbReference type="PROSITE" id="PS51194">
    <property type="entry name" value="HELICASE_CTER"/>
    <property type="match status" value="1"/>
</dbReference>
<name>A0A913XKG2_EXADI</name>
<dbReference type="InterPro" id="IPR001650">
    <property type="entry name" value="Helicase_C-like"/>
</dbReference>
<evidence type="ECO:0000256" key="8">
    <source>
        <dbReference type="ARBA" id="ARBA00034808"/>
    </source>
</evidence>
<dbReference type="GO" id="GO:0005524">
    <property type="term" value="F:ATP binding"/>
    <property type="evidence" value="ECO:0007669"/>
    <property type="project" value="UniProtKB-KW"/>
</dbReference>
<evidence type="ECO:0000256" key="9">
    <source>
        <dbReference type="ARBA" id="ARBA00044542"/>
    </source>
</evidence>
<dbReference type="AlphaFoldDB" id="A0A913XKG2"/>
<dbReference type="Proteomes" id="UP000887567">
    <property type="component" value="Unplaced"/>
</dbReference>
<evidence type="ECO:0000256" key="5">
    <source>
        <dbReference type="ARBA" id="ARBA00023235"/>
    </source>
</evidence>
<evidence type="ECO:0000313" key="13">
    <source>
        <dbReference type="Proteomes" id="UP000887567"/>
    </source>
</evidence>
<dbReference type="KEGG" id="epa:110243923"/>
<feature type="domain" description="Helicase ATP-binding" evidence="10">
    <location>
        <begin position="38"/>
        <end position="226"/>
    </location>
</feature>
<dbReference type="GO" id="GO:0000724">
    <property type="term" value="P:double-strand break repair via homologous recombination"/>
    <property type="evidence" value="ECO:0007669"/>
    <property type="project" value="TreeGrafter"/>
</dbReference>
<dbReference type="PANTHER" id="PTHR13710:SF153">
    <property type="entry name" value="RECQ-LIKE DNA HELICASE BLM"/>
    <property type="match status" value="1"/>
</dbReference>
<dbReference type="SUPFAM" id="SSF52540">
    <property type="entry name" value="P-loop containing nucleoside triphosphate hydrolases"/>
    <property type="match status" value="1"/>
</dbReference>
<keyword evidence="3" id="KW-0067">ATP-binding</keyword>
<dbReference type="RefSeq" id="XP_020905736.1">
    <property type="nucleotide sequence ID" value="XM_021050077.1"/>
</dbReference>
<dbReference type="PANTHER" id="PTHR13710">
    <property type="entry name" value="DNA HELICASE RECQ FAMILY MEMBER"/>
    <property type="match status" value="1"/>
</dbReference>
<dbReference type="Pfam" id="PF00270">
    <property type="entry name" value="DEAD"/>
    <property type="match status" value="1"/>
</dbReference>
<evidence type="ECO:0000256" key="1">
    <source>
        <dbReference type="ARBA" id="ARBA00005446"/>
    </source>
</evidence>
<dbReference type="EC" id="5.6.2.4" evidence="8"/>
<keyword evidence="2" id="KW-0547">Nucleotide-binding</keyword>
<keyword evidence="5" id="KW-0413">Isomerase</keyword>
<feature type="domain" description="Helicase C-terminal" evidence="11">
    <location>
        <begin position="254"/>
        <end position="416"/>
    </location>
</feature>
<protein>
    <recommendedName>
        <fullName evidence="8">DNA 3'-5' helicase</fullName>
        <ecNumber evidence="8">5.6.2.4</ecNumber>
    </recommendedName>
    <alternativeName>
        <fullName evidence="9">DNA 3'-5' helicase BLM</fullName>
    </alternativeName>
</protein>
<evidence type="ECO:0000313" key="12">
    <source>
        <dbReference type="EnsemblMetazoa" id="XP_020905736.1"/>
    </source>
</evidence>
<dbReference type="Gene3D" id="3.40.50.300">
    <property type="entry name" value="P-loop containing nucleotide triphosphate hydrolases"/>
    <property type="match status" value="2"/>
</dbReference>
<keyword evidence="6" id="KW-0539">Nucleus</keyword>
<evidence type="ECO:0000256" key="2">
    <source>
        <dbReference type="ARBA" id="ARBA00022741"/>
    </source>
</evidence>
<comment type="similarity">
    <text evidence="1">Belongs to the helicase family. RecQ subfamily.</text>
</comment>
<dbReference type="InterPro" id="IPR011545">
    <property type="entry name" value="DEAD/DEAH_box_helicase_dom"/>
</dbReference>
<dbReference type="GO" id="GO:0043138">
    <property type="term" value="F:3'-5' DNA helicase activity"/>
    <property type="evidence" value="ECO:0007669"/>
    <property type="project" value="UniProtKB-EC"/>
</dbReference>
<dbReference type="InterPro" id="IPR014001">
    <property type="entry name" value="Helicase_ATP-bd"/>
</dbReference>
<dbReference type="GO" id="GO:0003677">
    <property type="term" value="F:DNA binding"/>
    <property type="evidence" value="ECO:0007669"/>
    <property type="project" value="UniProtKB-KW"/>
</dbReference>
<keyword evidence="13" id="KW-1185">Reference proteome</keyword>
<dbReference type="OMA" id="TIATWGD"/>
<dbReference type="GO" id="GO:0005737">
    <property type="term" value="C:cytoplasm"/>
    <property type="evidence" value="ECO:0007669"/>
    <property type="project" value="TreeGrafter"/>
</dbReference>
<accession>A0A913XKG2</accession>
<evidence type="ECO:0000256" key="7">
    <source>
        <dbReference type="ARBA" id="ARBA00034617"/>
    </source>
</evidence>
<reference evidence="12" key="1">
    <citation type="submission" date="2022-11" db="UniProtKB">
        <authorList>
            <consortium name="EnsemblMetazoa"/>
        </authorList>
    </citation>
    <scope>IDENTIFICATION</scope>
</reference>
<evidence type="ECO:0000259" key="11">
    <source>
        <dbReference type="PROSITE" id="PS51194"/>
    </source>
</evidence>
<dbReference type="GeneID" id="110243923"/>
<comment type="catalytic activity">
    <reaction evidence="7">
        <text>Couples ATP hydrolysis with the unwinding of duplex DNA by translocating in the 3'-5' direction.</text>
        <dbReference type="EC" id="5.6.2.4"/>
    </reaction>
</comment>
<dbReference type="OrthoDB" id="5986358at2759"/>
<dbReference type="GO" id="GO:0005694">
    <property type="term" value="C:chromosome"/>
    <property type="evidence" value="ECO:0007669"/>
    <property type="project" value="TreeGrafter"/>
</dbReference>
<dbReference type="GO" id="GO:0005634">
    <property type="term" value="C:nucleus"/>
    <property type="evidence" value="ECO:0007669"/>
    <property type="project" value="TreeGrafter"/>
</dbReference>
<evidence type="ECO:0000256" key="3">
    <source>
        <dbReference type="ARBA" id="ARBA00022840"/>
    </source>
</evidence>
<dbReference type="PROSITE" id="PS51192">
    <property type="entry name" value="HELICASE_ATP_BIND_1"/>
    <property type="match status" value="1"/>
</dbReference>
<dbReference type="InterPro" id="IPR027417">
    <property type="entry name" value="P-loop_NTPase"/>
</dbReference>
<dbReference type="SMART" id="SM00487">
    <property type="entry name" value="DEXDc"/>
    <property type="match status" value="1"/>
</dbReference>